<dbReference type="Proteomes" id="UP000266906">
    <property type="component" value="Unassembled WGS sequence"/>
</dbReference>
<accession>A0A3N4RRQ5</accession>
<dbReference type="GO" id="GO:0032259">
    <property type="term" value="P:methylation"/>
    <property type="evidence" value="ECO:0007669"/>
    <property type="project" value="UniProtKB-KW"/>
</dbReference>
<dbReference type="RefSeq" id="WP_123557883.1">
    <property type="nucleotide sequence ID" value="NZ_RJVJ01000001.1"/>
</dbReference>
<keyword evidence="1 4" id="KW-0489">Methyltransferase</keyword>
<keyword evidence="6" id="KW-1185">Reference proteome</keyword>
<organism evidence="5 6">
    <name type="scientific">Kitasatospora cineracea</name>
    <dbReference type="NCBI Taxonomy" id="88074"/>
    <lineage>
        <taxon>Bacteria</taxon>
        <taxon>Bacillati</taxon>
        <taxon>Actinomycetota</taxon>
        <taxon>Actinomycetes</taxon>
        <taxon>Kitasatosporales</taxon>
        <taxon>Streptomycetaceae</taxon>
        <taxon>Kitasatospora</taxon>
    </lineage>
</organism>
<evidence type="ECO:0000256" key="1">
    <source>
        <dbReference type="ARBA" id="ARBA00022603"/>
    </source>
</evidence>
<protein>
    <submittedName>
        <fullName evidence="4 5">O-methyltransferase YrrM</fullName>
    </submittedName>
</protein>
<dbReference type="Gene3D" id="3.40.50.150">
    <property type="entry name" value="Vaccinia Virus protein VP39"/>
    <property type="match status" value="1"/>
</dbReference>
<evidence type="ECO:0000313" key="6">
    <source>
        <dbReference type="Proteomes" id="UP000266906"/>
    </source>
</evidence>
<dbReference type="Proteomes" id="UP000267408">
    <property type="component" value="Unassembled WGS sequence"/>
</dbReference>
<evidence type="ECO:0000256" key="3">
    <source>
        <dbReference type="ARBA" id="ARBA00022691"/>
    </source>
</evidence>
<keyword evidence="3" id="KW-0949">S-adenosyl-L-methionine</keyword>
<dbReference type="GO" id="GO:0008171">
    <property type="term" value="F:O-methyltransferase activity"/>
    <property type="evidence" value="ECO:0007669"/>
    <property type="project" value="InterPro"/>
</dbReference>
<evidence type="ECO:0000313" key="4">
    <source>
        <dbReference type="EMBL" id="ROR45757.1"/>
    </source>
</evidence>
<dbReference type="CDD" id="cd02440">
    <property type="entry name" value="AdoMet_MTases"/>
    <property type="match status" value="1"/>
</dbReference>
<gene>
    <name evidence="5" type="ORF">EDD38_4479</name>
    <name evidence="4" type="ORF">EDD39_4004</name>
</gene>
<dbReference type="Pfam" id="PF01596">
    <property type="entry name" value="Methyltransf_3"/>
    <property type="match status" value="1"/>
</dbReference>
<dbReference type="PANTHER" id="PTHR10509">
    <property type="entry name" value="O-METHYLTRANSFERASE-RELATED"/>
    <property type="match status" value="1"/>
</dbReference>
<evidence type="ECO:0000313" key="5">
    <source>
        <dbReference type="EMBL" id="RPE36112.1"/>
    </source>
</evidence>
<name>A0A3N4RRQ5_9ACTN</name>
<dbReference type="InterPro" id="IPR029063">
    <property type="entry name" value="SAM-dependent_MTases_sf"/>
</dbReference>
<comment type="caution">
    <text evidence="5">The sequence shown here is derived from an EMBL/GenBank/DDBJ whole genome shotgun (WGS) entry which is preliminary data.</text>
</comment>
<evidence type="ECO:0000313" key="7">
    <source>
        <dbReference type="Proteomes" id="UP000267408"/>
    </source>
</evidence>
<proteinExistence type="predicted"/>
<dbReference type="InterPro" id="IPR002935">
    <property type="entry name" value="SAM_O-MeTrfase"/>
</dbReference>
<accession>A0A8G1XGG1</accession>
<evidence type="ECO:0000256" key="2">
    <source>
        <dbReference type="ARBA" id="ARBA00022679"/>
    </source>
</evidence>
<dbReference type="EMBL" id="RKQG01000001">
    <property type="protein sequence ID" value="RPE36112.1"/>
    <property type="molecule type" value="Genomic_DNA"/>
</dbReference>
<reference evidence="6 7" key="1">
    <citation type="submission" date="2018-11" db="EMBL/GenBank/DDBJ databases">
        <title>Sequencing the genomes of 1000 actinobacteria strains.</title>
        <authorList>
            <person name="Klenk H.-P."/>
        </authorList>
    </citation>
    <scope>NUCLEOTIDE SEQUENCE [LARGE SCALE GENOMIC DNA]</scope>
    <source>
        <strain evidence="4 7">DSM 44780</strain>
        <strain evidence="5 6">DSM 44781</strain>
    </source>
</reference>
<dbReference type="SUPFAM" id="SSF53335">
    <property type="entry name" value="S-adenosyl-L-methionine-dependent methyltransferases"/>
    <property type="match status" value="1"/>
</dbReference>
<dbReference type="OrthoDB" id="9799672at2"/>
<dbReference type="AlphaFoldDB" id="A0A3N4RRQ5"/>
<dbReference type="GO" id="GO:0008757">
    <property type="term" value="F:S-adenosylmethionine-dependent methyltransferase activity"/>
    <property type="evidence" value="ECO:0007669"/>
    <property type="project" value="TreeGrafter"/>
</dbReference>
<dbReference type="PROSITE" id="PS51682">
    <property type="entry name" value="SAM_OMT_I"/>
    <property type="match status" value="1"/>
</dbReference>
<dbReference type="EMBL" id="RJVJ01000001">
    <property type="protein sequence ID" value="ROR45757.1"/>
    <property type="molecule type" value="Genomic_DNA"/>
</dbReference>
<sequence>MQEKDPQVWTAVDEYAEDLLFAPDAVLDAALAAADEAGLPKIAVAANQGRLLHLLARMQGARRILEIGTLAGYSTIWLARALPADGTLTTLEIDPAHAAVATANLDRAGLADRVEVRLGPARDSLADLLDQGAQPYDFFFVDADKANIPHYVAAALELSRPGSVIVVDNVVRGGKLADADSTDPAVQGVRRMHELIAAEPRLEATTVQTVGSRGHDGFTLIRVGGDGVED</sequence>
<dbReference type="PANTHER" id="PTHR10509:SF14">
    <property type="entry name" value="CAFFEOYL-COA O-METHYLTRANSFERASE 3-RELATED"/>
    <property type="match status" value="1"/>
</dbReference>
<keyword evidence="2 4" id="KW-0808">Transferase</keyword>
<dbReference type="InterPro" id="IPR050362">
    <property type="entry name" value="Cation-dep_OMT"/>
</dbReference>